<reference evidence="1" key="1">
    <citation type="submission" date="2017-05" db="UniProtKB">
        <authorList>
            <consortium name="EnsemblMetazoa"/>
        </authorList>
    </citation>
    <scope>IDENTIFICATION</scope>
</reference>
<accession>A0A1X7U8L7</accession>
<proteinExistence type="predicted"/>
<dbReference type="AlphaFoldDB" id="A0A1X7U8L7"/>
<name>A0A1X7U8L7_AMPQE</name>
<dbReference type="InParanoid" id="A0A1X7U8L7"/>
<sequence length="37" mass="4312">MCLKLQNMKCLTCGTLVDYDKENNYNLFFGFNNNSKS</sequence>
<protein>
    <submittedName>
        <fullName evidence="1">Uncharacterized protein</fullName>
    </submittedName>
</protein>
<dbReference type="EnsemblMetazoa" id="Aqu2.1.23801_001">
    <property type="protein sequence ID" value="Aqu2.1.23801_001"/>
    <property type="gene ID" value="Aqu2.1.23801"/>
</dbReference>
<organism evidence="1">
    <name type="scientific">Amphimedon queenslandica</name>
    <name type="common">Sponge</name>
    <dbReference type="NCBI Taxonomy" id="400682"/>
    <lineage>
        <taxon>Eukaryota</taxon>
        <taxon>Metazoa</taxon>
        <taxon>Porifera</taxon>
        <taxon>Demospongiae</taxon>
        <taxon>Heteroscleromorpha</taxon>
        <taxon>Haplosclerida</taxon>
        <taxon>Niphatidae</taxon>
        <taxon>Amphimedon</taxon>
    </lineage>
</organism>
<evidence type="ECO:0000313" key="1">
    <source>
        <dbReference type="EnsemblMetazoa" id="Aqu2.1.23801_001"/>
    </source>
</evidence>